<dbReference type="InterPro" id="IPR010718">
    <property type="entry name" value="DUF1294"/>
</dbReference>
<feature type="transmembrane region" description="Helical" evidence="1">
    <location>
        <begin position="38"/>
        <end position="59"/>
    </location>
</feature>
<gene>
    <name evidence="2" type="ORF">C4886_01690</name>
</gene>
<keyword evidence="1" id="KW-1133">Transmembrane helix</keyword>
<name>A0A367G5V3_9FIRM</name>
<dbReference type="Proteomes" id="UP000253208">
    <property type="component" value="Unassembled WGS sequence"/>
</dbReference>
<feature type="transmembrane region" description="Helical" evidence="1">
    <location>
        <begin position="65"/>
        <end position="89"/>
    </location>
</feature>
<keyword evidence="1" id="KW-0812">Transmembrane</keyword>
<reference evidence="2 3" key="1">
    <citation type="submission" date="2018-02" db="EMBL/GenBank/DDBJ databases">
        <title>Complete genome sequencing of Faecalibacterium prausnitzii strains isolated from the human gut.</title>
        <authorList>
            <person name="Fitzgerald B.C."/>
            <person name="Shkoporov A.N."/>
            <person name="Ross P.R."/>
            <person name="Hill C."/>
        </authorList>
    </citation>
    <scope>NUCLEOTIDE SEQUENCE [LARGE SCALE GENOMIC DNA]</scope>
    <source>
        <strain evidence="2 3">APC942/31-1</strain>
    </source>
</reference>
<dbReference type="AlphaFoldDB" id="A0A367G5V3"/>
<proteinExistence type="predicted"/>
<dbReference type="RefSeq" id="WP_015525536.1">
    <property type="nucleotide sequence ID" value="NZ_PSQG01000002.1"/>
</dbReference>
<protein>
    <submittedName>
        <fullName evidence="2">DUF1294 domain-containing protein</fullName>
    </submittedName>
</protein>
<sequence>MNDYIYYYLLAVNILAFVLFGVDKQKARRNKWRIPEKTLILSAVIGGSVGAILGMRFFHHKTRKARFAIGVPVILLVQIGVVCLVQWVMK</sequence>
<organism evidence="2 3">
    <name type="scientific">Blautia obeum</name>
    <dbReference type="NCBI Taxonomy" id="40520"/>
    <lineage>
        <taxon>Bacteria</taxon>
        <taxon>Bacillati</taxon>
        <taxon>Bacillota</taxon>
        <taxon>Clostridia</taxon>
        <taxon>Lachnospirales</taxon>
        <taxon>Lachnospiraceae</taxon>
        <taxon>Blautia</taxon>
    </lineage>
</organism>
<dbReference type="EMBL" id="PSQG01000002">
    <property type="protein sequence ID" value="RCH46102.1"/>
    <property type="molecule type" value="Genomic_DNA"/>
</dbReference>
<evidence type="ECO:0000256" key="1">
    <source>
        <dbReference type="SAM" id="Phobius"/>
    </source>
</evidence>
<dbReference type="Pfam" id="PF06961">
    <property type="entry name" value="DUF1294"/>
    <property type="match status" value="1"/>
</dbReference>
<accession>A0A367G5V3</accession>
<evidence type="ECO:0000313" key="3">
    <source>
        <dbReference type="Proteomes" id="UP000253208"/>
    </source>
</evidence>
<evidence type="ECO:0000313" key="2">
    <source>
        <dbReference type="EMBL" id="RCH46102.1"/>
    </source>
</evidence>
<keyword evidence="1" id="KW-0472">Membrane</keyword>
<feature type="transmembrane region" description="Helical" evidence="1">
    <location>
        <begin position="6"/>
        <end position="22"/>
    </location>
</feature>
<comment type="caution">
    <text evidence="2">The sequence shown here is derived from an EMBL/GenBank/DDBJ whole genome shotgun (WGS) entry which is preliminary data.</text>
</comment>